<keyword evidence="3" id="KW-1185">Reference proteome</keyword>
<evidence type="ECO:0000256" key="1">
    <source>
        <dbReference type="SAM" id="Phobius"/>
    </source>
</evidence>
<keyword evidence="1" id="KW-1133">Transmembrane helix</keyword>
<dbReference type="OrthoDB" id="118051at2157"/>
<organism evidence="2 3">
    <name type="scientific">Halopenitus persicus</name>
    <dbReference type="NCBI Taxonomy" id="1048396"/>
    <lineage>
        <taxon>Archaea</taxon>
        <taxon>Methanobacteriati</taxon>
        <taxon>Methanobacteriota</taxon>
        <taxon>Stenosarchaea group</taxon>
        <taxon>Halobacteria</taxon>
        <taxon>Halobacteriales</taxon>
        <taxon>Haloferacaceae</taxon>
        <taxon>Halopenitus</taxon>
    </lineage>
</organism>
<evidence type="ECO:0000313" key="3">
    <source>
        <dbReference type="Proteomes" id="UP000199079"/>
    </source>
</evidence>
<keyword evidence="1" id="KW-0812">Transmembrane</keyword>
<reference evidence="3" key="1">
    <citation type="submission" date="2016-10" db="EMBL/GenBank/DDBJ databases">
        <authorList>
            <person name="Varghese N."/>
            <person name="Submissions S."/>
        </authorList>
    </citation>
    <scope>NUCLEOTIDE SEQUENCE [LARGE SCALE GENOMIC DNA]</scope>
    <source>
        <strain evidence="3">DC30,IBRC 10041,KCTC 4046</strain>
    </source>
</reference>
<dbReference type="EMBL" id="FNPC01000003">
    <property type="protein sequence ID" value="SDY13336.1"/>
    <property type="molecule type" value="Genomic_DNA"/>
</dbReference>
<name>A0A1H3HCV4_9EURY</name>
<dbReference type="Pfam" id="PF23960">
    <property type="entry name" value="DUF7289"/>
    <property type="match status" value="1"/>
</dbReference>
<feature type="transmembrane region" description="Helical" evidence="1">
    <location>
        <begin position="12"/>
        <end position="37"/>
    </location>
</feature>
<keyword evidence="1" id="KW-0472">Membrane</keyword>
<dbReference type="InterPro" id="IPR055713">
    <property type="entry name" value="DUF7289"/>
</dbReference>
<dbReference type="Proteomes" id="UP000199079">
    <property type="component" value="Unassembled WGS sequence"/>
</dbReference>
<accession>A0A1H3HCV4</accession>
<proteinExistence type="predicted"/>
<dbReference type="AlphaFoldDB" id="A0A1H3HCV4"/>
<dbReference type="RefSeq" id="WP_092731502.1">
    <property type="nucleotide sequence ID" value="NZ_FNPC01000003.1"/>
</dbReference>
<protein>
    <submittedName>
        <fullName evidence="2">Uncharacterized protein</fullName>
    </submittedName>
</protein>
<sequence length="246" mass="26459">MFRGEDRGVSEVLGFVLVFSLIVASVGIVFTAGLSGLQDVRDAERVTNGERAIDVLAENYDDVLTGAPSRSTQIRLADASLRIGDPVTFELENETDPLNVSRITFAVDDEAVHFVDGAVIRESPGGAVMLREPSGVLDARTVVHRTRLRTGGVPAVVGGGDRTVQVRLERRGQSSVRVVTAPTSVTHNVTTDADTIGAWRRHYESRGGSCDVTEDVEGTGRDRLSCTFTGVEELRIVNHDVALSVE</sequence>
<gene>
    <name evidence="2" type="ORF">SAMN05216564_103226</name>
</gene>
<evidence type="ECO:0000313" key="2">
    <source>
        <dbReference type="EMBL" id="SDY13336.1"/>
    </source>
</evidence>